<dbReference type="PANTHER" id="PTHR33223:SF11">
    <property type="entry name" value="ELEMENT PROTEIN, PUTATIVE-RELATED"/>
    <property type="match status" value="1"/>
</dbReference>
<dbReference type="Pfam" id="PF03732">
    <property type="entry name" value="Retrotrans_gag"/>
    <property type="match status" value="1"/>
</dbReference>
<dbReference type="InterPro" id="IPR005162">
    <property type="entry name" value="Retrotrans_gag_dom"/>
</dbReference>
<feature type="domain" description="Retrotransposon gag" evidence="1">
    <location>
        <begin position="18"/>
        <end position="111"/>
    </location>
</feature>
<comment type="caution">
    <text evidence="2">The sequence shown here is derived from an EMBL/GenBank/DDBJ whole genome shotgun (WGS) entry which is preliminary data.</text>
</comment>
<sequence>MHDFFKIEGASEEAIRMRMFPLSLREQAYQWMKNQPPGSLSSWDVLVKKFIDKFFPAGKQAKLRQDVNSFMQEEGAHLHEAWDRYNQLLKRCPTHAIPDWMQIRLFYFGLRMSHKIMIDAAAGGSLLKKSVEEAKDIIETMAYNSSQAVSDKVILKNSILCNILSF</sequence>
<reference evidence="2 3" key="1">
    <citation type="submission" date="2024-01" db="EMBL/GenBank/DDBJ databases">
        <title>The genomes of 5 underutilized Papilionoideae crops provide insights into root nodulation and disease resistanc.</title>
        <authorList>
            <person name="Yuan L."/>
        </authorList>
    </citation>
    <scope>NUCLEOTIDE SEQUENCE [LARGE SCALE GENOMIC DNA]</scope>
    <source>
        <strain evidence="2">ZHUSHIDOU_FW_LH</strain>
        <tissue evidence="2">Leaf</tissue>
    </source>
</reference>
<dbReference type="Proteomes" id="UP001372338">
    <property type="component" value="Unassembled WGS sequence"/>
</dbReference>
<dbReference type="PANTHER" id="PTHR33223">
    <property type="entry name" value="CCHC-TYPE DOMAIN-CONTAINING PROTEIN"/>
    <property type="match status" value="1"/>
</dbReference>
<evidence type="ECO:0000313" key="3">
    <source>
        <dbReference type="Proteomes" id="UP001372338"/>
    </source>
</evidence>
<organism evidence="2 3">
    <name type="scientific">Crotalaria pallida</name>
    <name type="common">Smooth rattlebox</name>
    <name type="synonym">Crotalaria striata</name>
    <dbReference type="NCBI Taxonomy" id="3830"/>
    <lineage>
        <taxon>Eukaryota</taxon>
        <taxon>Viridiplantae</taxon>
        <taxon>Streptophyta</taxon>
        <taxon>Embryophyta</taxon>
        <taxon>Tracheophyta</taxon>
        <taxon>Spermatophyta</taxon>
        <taxon>Magnoliopsida</taxon>
        <taxon>eudicotyledons</taxon>
        <taxon>Gunneridae</taxon>
        <taxon>Pentapetalae</taxon>
        <taxon>rosids</taxon>
        <taxon>fabids</taxon>
        <taxon>Fabales</taxon>
        <taxon>Fabaceae</taxon>
        <taxon>Papilionoideae</taxon>
        <taxon>50 kb inversion clade</taxon>
        <taxon>genistoids sensu lato</taxon>
        <taxon>core genistoids</taxon>
        <taxon>Crotalarieae</taxon>
        <taxon>Crotalaria</taxon>
    </lineage>
</organism>
<name>A0AAN9FCN3_CROPI</name>
<evidence type="ECO:0000259" key="1">
    <source>
        <dbReference type="Pfam" id="PF03732"/>
    </source>
</evidence>
<dbReference type="AlphaFoldDB" id="A0AAN9FCN3"/>
<dbReference type="EMBL" id="JAYWIO010000003">
    <property type="protein sequence ID" value="KAK7274077.1"/>
    <property type="molecule type" value="Genomic_DNA"/>
</dbReference>
<gene>
    <name evidence="2" type="ORF">RIF29_15148</name>
</gene>
<protein>
    <recommendedName>
        <fullName evidence="1">Retrotransposon gag domain-containing protein</fullName>
    </recommendedName>
</protein>
<evidence type="ECO:0000313" key="2">
    <source>
        <dbReference type="EMBL" id="KAK7274077.1"/>
    </source>
</evidence>
<keyword evidence="3" id="KW-1185">Reference proteome</keyword>
<accession>A0AAN9FCN3</accession>
<proteinExistence type="predicted"/>